<organism evidence="3 4">
    <name type="scientific">Alligator mississippiensis</name>
    <name type="common">American alligator</name>
    <dbReference type="NCBI Taxonomy" id="8496"/>
    <lineage>
        <taxon>Eukaryota</taxon>
        <taxon>Metazoa</taxon>
        <taxon>Chordata</taxon>
        <taxon>Craniata</taxon>
        <taxon>Vertebrata</taxon>
        <taxon>Euteleostomi</taxon>
        <taxon>Archelosauria</taxon>
        <taxon>Archosauria</taxon>
        <taxon>Crocodylia</taxon>
        <taxon>Alligatoridae</taxon>
        <taxon>Alligatorinae</taxon>
        <taxon>Alligator</taxon>
    </lineage>
</organism>
<feature type="chain" id="PRO_5007585151" evidence="2">
    <location>
        <begin position="19"/>
        <end position="266"/>
    </location>
</feature>
<feature type="compositionally biased region" description="Low complexity" evidence="1">
    <location>
        <begin position="161"/>
        <end position="172"/>
    </location>
</feature>
<feature type="region of interest" description="Disordered" evidence="1">
    <location>
        <begin position="118"/>
        <end position="187"/>
    </location>
</feature>
<feature type="region of interest" description="Disordered" evidence="1">
    <location>
        <begin position="232"/>
        <end position="266"/>
    </location>
</feature>
<evidence type="ECO:0000256" key="2">
    <source>
        <dbReference type="SAM" id="SignalP"/>
    </source>
</evidence>
<dbReference type="EMBL" id="AKHW03006215">
    <property type="protein sequence ID" value="KYO23465.1"/>
    <property type="molecule type" value="Genomic_DNA"/>
</dbReference>
<accession>A0A151MG18</accession>
<dbReference type="Proteomes" id="UP000050525">
    <property type="component" value="Unassembled WGS sequence"/>
</dbReference>
<protein>
    <submittedName>
        <fullName evidence="3">Uncharacterized protein</fullName>
    </submittedName>
</protein>
<dbReference type="AlphaFoldDB" id="A0A151MG18"/>
<comment type="caution">
    <text evidence="3">The sequence shown here is derived from an EMBL/GenBank/DDBJ whole genome shotgun (WGS) entry which is preliminary data.</text>
</comment>
<name>A0A151MG18_ALLMI</name>
<keyword evidence="4" id="KW-1185">Reference proteome</keyword>
<sequence length="266" mass="27622">MKDLVLCMLLSSIPQLCCIRGSCGHAEPGSSSSPARRLLPAAEVSTLMPALEQDACSDYQPWGDTRAQRRPLAGRCAPQKASPKPSSGRSWRRNYLEVDGAYENRAFEVECAIDTLSLDETPAPPSLEGPGPTAPTGAMQARPEGSQASVQSETSPQGRCPSPSGATSSAAAEDPHGRRPDGGADEAAVPTHVCTTLHLYRPETSACLPPGEQAGAVLAVTIDIRLRPAEVRSAAGAAPNASEPPLPEAASQPPAASLDPGPRSYL</sequence>
<feature type="compositionally biased region" description="Basic and acidic residues" evidence="1">
    <location>
        <begin position="173"/>
        <end position="182"/>
    </location>
</feature>
<feature type="compositionally biased region" description="Polar residues" evidence="1">
    <location>
        <begin position="146"/>
        <end position="157"/>
    </location>
</feature>
<evidence type="ECO:0000256" key="1">
    <source>
        <dbReference type="SAM" id="MobiDB-lite"/>
    </source>
</evidence>
<evidence type="ECO:0000313" key="3">
    <source>
        <dbReference type="EMBL" id="KYO23465.1"/>
    </source>
</evidence>
<feature type="region of interest" description="Disordered" evidence="1">
    <location>
        <begin position="70"/>
        <end position="91"/>
    </location>
</feature>
<evidence type="ECO:0000313" key="4">
    <source>
        <dbReference type="Proteomes" id="UP000050525"/>
    </source>
</evidence>
<feature type="signal peptide" evidence="2">
    <location>
        <begin position="1"/>
        <end position="18"/>
    </location>
</feature>
<keyword evidence="2" id="KW-0732">Signal</keyword>
<proteinExistence type="predicted"/>
<reference evidence="3 4" key="1">
    <citation type="journal article" date="2012" name="Genome Biol.">
        <title>Sequencing three crocodilian genomes to illuminate the evolution of archosaurs and amniotes.</title>
        <authorList>
            <person name="St John J.A."/>
            <person name="Braun E.L."/>
            <person name="Isberg S.R."/>
            <person name="Miles L.G."/>
            <person name="Chong A.Y."/>
            <person name="Gongora J."/>
            <person name="Dalzell P."/>
            <person name="Moran C."/>
            <person name="Bed'hom B."/>
            <person name="Abzhanov A."/>
            <person name="Burgess S.C."/>
            <person name="Cooksey A.M."/>
            <person name="Castoe T.A."/>
            <person name="Crawford N.G."/>
            <person name="Densmore L.D."/>
            <person name="Drew J.C."/>
            <person name="Edwards S.V."/>
            <person name="Faircloth B.C."/>
            <person name="Fujita M.K."/>
            <person name="Greenwold M.J."/>
            <person name="Hoffmann F.G."/>
            <person name="Howard J.M."/>
            <person name="Iguchi T."/>
            <person name="Janes D.E."/>
            <person name="Khan S.Y."/>
            <person name="Kohno S."/>
            <person name="de Koning A.J."/>
            <person name="Lance S.L."/>
            <person name="McCarthy F.M."/>
            <person name="McCormack J.E."/>
            <person name="Merchant M.E."/>
            <person name="Peterson D.G."/>
            <person name="Pollock D.D."/>
            <person name="Pourmand N."/>
            <person name="Raney B.J."/>
            <person name="Roessler K.A."/>
            <person name="Sanford J.R."/>
            <person name="Sawyer R.H."/>
            <person name="Schmidt C.J."/>
            <person name="Triplett E.W."/>
            <person name="Tuberville T.D."/>
            <person name="Venegas-Anaya M."/>
            <person name="Howard J.T."/>
            <person name="Jarvis E.D."/>
            <person name="Guillette L.J.Jr."/>
            <person name="Glenn T.C."/>
            <person name="Green R.E."/>
            <person name="Ray D.A."/>
        </authorList>
    </citation>
    <scope>NUCLEOTIDE SEQUENCE [LARGE SCALE GENOMIC DNA]</scope>
    <source>
        <strain evidence="3">KSC_2009_1</strain>
    </source>
</reference>
<gene>
    <name evidence="3" type="ORF">Y1Q_0005820</name>
</gene>